<accession>A0A7X6HF38</accession>
<evidence type="ECO:0000313" key="2">
    <source>
        <dbReference type="EMBL" id="NKX55999.1"/>
    </source>
</evidence>
<keyword evidence="1" id="KW-1133">Transmembrane helix</keyword>
<name>A0A7X6HF38_9MICC</name>
<dbReference type="Proteomes" id="UP000544090">
    <property type="component" value="Unassembled WGS sequence"/>
</dbReference>
<organism evidence="2 3">
    <name type="scientific">Arthrobacter mobilis</name>
    <dbReference type="NCBI Taxonomy" id="2724944"/>
    <lineage>
        <taxon>Bacteria</taxon>
        <taxon>Bacillati</taxon>
        <taxon>Actinomycetota</taxon>
        <taxon>Actinomycetes</taxon>
        <taxon>Micrococcales</taxon>
        <taxon>Micrococcaceae</taxon>
        <taxon>Arthrobacter</taxon>
    </lineage>
</organism>
<keyword evidence="3" id="KW-1185">Reference proteome</keyword>
<dbReference type="RefSeq" id="WP_168487933.1">
    <property type="nucleotide sequence ID" value="NZ_JAAZSQ010000018.1"/>
</dbReference>
<comment type="caution">
    <text evidence="2">The sequence shown here is derived from an EMBL/GenBank/DDBJ whole genome shotgun (WGS) entry which is preliminary data.</text>
</comment>
<evidence type="ECO:0000313" key="3">
    <source>
        <dbReference type="Proteomes" id="UP000544090"/>
    </source>
</evidence>
<protein>
    <submittedName>
        <fullName evidence="2">Uncharacterized protein</fullName>
    </submittedName>
</protein>
<dbReference type="AlphaFoldDB" id="A0A7X6HF38"/>
<feature type="transmembrane region" description="Helical" evidence="1">
    <location>
        <begin position="171"/>
        <end position="191"/>
    </location>
</feature>
<gene>
    <name evidence="2" type="ORF">HGG74_15930</name>
</gene>
<evidence type="ECO:0000256" key="1">
    <source>
        <dbReference type="SAM" id="Phobius"/>
    </source>
</evidence>
<keyword evidence="1" id="KW-0812">Transmembrane</keyword>
<keyword evidence="1" id="KW-0472">Membrane</keyword>
<feature type="transmembrane region" description="Helical" evidence="1">
    <location>
        <begin position="7"/>
        <end position="25"/>
    </location>
</feature>
<sequence>MDRATRFLAGAAVAGYLGFIAWLLGRGQPAPVEAGSSPGGKPGPEGPPSDTLLNLDTLLNEVARQEDTVATSGSGIQQRAVLLVGAASIAATLTTGKIMNGWIVGSISMAVAAAVIGIWALMPMKSGAADLNFMFNNIDKATNLEFASALAQVKIPRVRTDMNRLISKARLVRLGAILLAASVALLVVGIIESL</sequence>
<dbReference type="EMBL" id="JAAZSQ010000018">
    <property type="protein sequence ID" value="NKX55999.1"/>
    <property type="molecule type" value="Genomic_DNA"/>
</dbReference>
<reference evidence="2 3" key="1">
    <citation type="submission" date="2020-04" db="EMBL/GenBank/DDBJ databases">
        <title>Arthrobacter sp. nov.</title>
        <authorList>
            <person name="Liu S."/>
        </authorList>
    </citation>
    <scope>NUCLEOTIDE SEQUENCE [LARGE SCALE GENOMIC DNA]</scope>
    <source>
        <strain evidence="2 3">E918</strain>
    </source>
</reference>
<feature type="transmembrane region" description="Helical" evidence="1">
    <location>
        <begin position="102"/>
        <end position="122"/>
    </location>
</feature>
<proteinExistence type="predicted"/>